<reference evidence="1" key="1">
    <citation type="submission" date="2019-05" db="EMBL/GenBank/DDBJ databases">
        <title>Metatranscriptomic reconstruction reveals RNA viruses with the potential to shape carbon cycling in soil.</title>
        <authorList>
            <person name="Starr E.P."/>
            <person name="Nuccio E."/>
            <person name="Pett-Ridge J."/>
            <person name="Banfield J.F."/>
            <person name="Firestone M.K."/>
        </authorList>
    </citation>
    <scope>NUCLEOTIDE SEQUENCE</scope>
    <source>
        <strain evidence="1">H3_Bulk_Litter_17_scaffold_2403</strain>
    </source>
</reference>
<sequence>MRLPLWVFGFLMVLIHLRVCLKFLQALANDWVIAF</sequence>
<organism evidence="1">
    <name type="scientific">Leviviridae sp</name>
    <dbReference type="NCBI Taxonomy" id="2027243"/>
    <lineage>
        <taxon>Viruses</taxon>
        <taxon>Riboviria</taxon>
        <taxon>Orthornavirae</taxon>
        <taxon>Lenarviricota</taxon>
        <taxon>Leviviricetes</taxon>
        <taxon>Norzivirales</taxon>
        <taxon>Fiersviridae</taxon>
    </lineage>
</organism>
<proteinExistence type="predicted"/>
<name>A0A514D701_9VIRU</name>
<evidence type="ECO:0000313" key="1">
    <source>
        <dbReference type="EMBL" id="QDH89356.1"/>
    </source>
</evidence>
<gene>
    <name evidence="1" type="ORF">H3BulkLitter172403_000002</name>
</gene>
<dbReference type="EMBL" id="MN034771">
    <property type="protein sequence ID" value="QDH89356.1"/>
    <property type="molecule type" value="Genomic_RNA"/>
</dbReference>
<protein>
    <submittedName>
        <fullName evidence="1">Uncharacterized protein</fullName>
    </submittedName>
</protein>
<accession>A0A514D701</accession>